<evidence type="ECO:0000256" key="9">
    <source>
        <dbReference type="SAM" id="Phobius"/>
    </source>
</evidence>
<dbReference type="GO" id="GO:0000155">
    <property type="term" value="F:phosphorelay sensor kinase activity"/>
    <property type="evidence" value="ECO:0007669"/>
    <property type="project" value="InterPro"/>
</dbReference>
<feature type="transmembrane region" description="Helical" evidence="9">
    <location>
        <begin position="399"/>
        <end position="418"/>
    </location>
</feature>
<keyword evidence="4" id="KW-0808">Transferase</keyword>
<evidence type="ECO:0000256" key="2">
    <source>
        <dbReference type="ARBA" id="ARBA00012438"/>
    </source>
</evidence>
<dbReference type="Gene3D" id="3.30.565.10">
    <property type="entry name" value="Histidine kinase-like ATPase, C-terminal domain"/>
    <property type="match status" value="1"/>
</dbReference>
<evidence type="ECO:0000256" key="1">
    <source>
        <dbReference type="ARBA" id="ARBA00000085"/>
    </source>
</evidence>
<keyword evidence="6 11" id="KW-0418">Kinase</keyword>
<dbReference type="SUPFAM" id="SSF55874">
    <property type="entry name" value="ATPase domain of HSP90 chaperone/DNA topoisomerase II/histidine kinase"/>
    <property type="match status" value="1"/>
</dbReference>
<keyword evidence="9" id="KW-0812">Transmembrane</keyword>
<feature type="transmembrane region" description="Helical" evidence="9">
    <location>
        <begin position="660"/>
        <end position="675"/>
    </location>
</feature>
<dbReference type="InterPro" id="IPR036890">
    <property type="entry name" value="HATPase_C_sf"/>
</dbReference>
<evidence type="ECO:0000313" key="12">
    <source>
        <dbReference type="Proteomes" id="UP000558997"/>
    </source>
</evidence>
<accession>A0A841DZS1</accession>
<feature type="transmembrane region" description="Helical" evidence="9">
    <location>
        <begin position="138"/>
        <end position="156"/>
    </location>
</feature>
<feature type="transmembrane region" description="Helical" evidence="9">
    <location>
        <begin position="114"/>
        <end position="132"/>
    </location>
</feature>
<keyword evidence="9" id="KW-1133">Transmembrane helix</keyword>
<dbReference type="Gene3D" id="1.20.5.1930">
    <property type="match status" value="1"/>
</dbReference>
<dbReference type="EC" id="2.7.13.3" evidence="2"/>
<dbReference type="Pfam" id="PF07730">
    <property type="entry name" value="HisKA_3"/>
    <property type="match status" value="1"/>
</dbReference>
<dbReference type="PANTHER" id="PTHR24421">
    <property type="entry name" value="NITRATE/NITRITE SENSOR PROTEIN NARX-RELATED"/>
    <property type="match status" value="1"/>
</dbReference>
<dbReference type="InterPro" id="IPR011712">
    <property type="entry name" value="Sig_transdc_His_kin_sub3_dim/P"/>
</dbReference>
<dbReference type="AlphaFoldDB" id="A0A841DZS1"/>
<dbReference type="CDD" id="cd16917">
    <property type="entry name" value="HATPase_UhpB-NarQ-NarX-like"/>
    <property type="match status" value="1"/>
</dbReference>
<keyword evidence="9" id="KW-0472">Membrane</keyword>
<gene>
    <name evidence="11" type="ORF">HDA44_005627</name>
</gene>
<keyword evidence="8" id="KW-0902">Two-component regulatory system</keyword>
<evidence type="ECO:0000259" key="10">
    <source>
        <dbReference type="PROSITE" id="PS50109"/>
    </source>
</evidence>
<dbReference type="Pfam" id="PF02518">
    <property type="entry name" value="HATPase_c"/>
    <property type="match status" value="1"/>
</dbReference>
<feature type="transmembrane region" description="Helical" evidence="9">
    <location>
        <begin position="374"/>
        <end position="393"/>
    </location>
</feature>
<feature type="transmembrane region" description="Helical" evidence="9">
    <location>
        <begin position="341"/>
        <end position="362"/>
    </location>
</feature>
<name>A0A841DZS1_9ACTN</name>
<feature type="transmembrane region" description="Helical" evidence="9">
    <location>
        <begin position="579"/>
        <end position="602"/>
    </location>
</feature>
<comment type="catalytic activity">
    <reaction evidence="1">
        <text>ATP + protein L-histidine = ADP + protein N-phospho-L-histidine.</text>
        <dbReference type="EC" id="2.7.13.3"/>
    </reaction>
</comment>
<dbReference type="RefSeq" id="WP_184839391.1">
    <property type="nucleotide sequence ID" value="NZ_BAAAVN010000008.1"/>
</dbReference>
<feature type="transmembrane region" description="Helical" evidence="9">
    <location>
        <begin position="614"/>
        <end position="633"/>
    </location>
</feature>
<keyword evidence="5" id="KW-0547">Nucleotide-binding</keyword>
<keyword evidence="12" id="KW-1185">Reference proteome</keyword>
<evidence type="ECO:0000256" key="3">
    <source>
        <dbReference type="ARBA" id="ARBA00022553"/>
    </source>
</evidence>
<evidence type="ECO:0000256" key="7">
    <source>
        <dbReference type="ARBA" id="ARBA00022840"/>
    </source>
</evidence>
<feature type="domain" description="Histidine kinase" evidence="10">
    <location>
        <begin position="906"/>
        <end position="993"/>
    </location>
</feature>
<evidence type="ECO:0000256" key="4">
    <source>
        <dbReference type="ARBA" id="ARBA00022679"/>
    </source>
</evidence>
<dbReference type="Proteomes" id="UP000558997">
    <property type="component" value="Unassembled WGS sequence"/>
</dbReference>
<dbReference type="GO" id="GO:0046983">
    <property type="term" value="F:protein dimerization activity"/>
    <property type="evidence" value="ECO:0007669"/>
    <property type="project" value="InterPro"/>
</dbReference>
<dbReference type="InterPro" id="IPR005467">
    <property type="entry name" value="His_kinase_dom"/>
</dbReference>
<dbReference type="GO" id="GO:0005524">
    <property type="term" value="F:ATP binding"/>
    <property type="evidence" value="ECO:0007669"/>
    <property type="project" value="UniProtKB-KW"/>
</dbReference>
<dbReference type="EMBL" id="JACHNF010000001">
    <property type="protein sequence ID" value="MBB5982286.1"/>
    <property type="molecule type" value="Genomic_DNA"/>
</dbReference>
<dbReference type="InterPro" id="IPR003594">
    <property type="entry name" value="HATPase_dom"/>
</dbReference>
<feature type="transmembrane region" description="Helical" evidence="9">
    <location>
        <begin position="468"/>
        <end position="488"/>
    </location>
</feature>
<feature type="transmembrane region" description="Helical" evidence="9">
    <location>
        <begin position="682"/>
        <end position="700"/>
    </location>
</feature>
<reference evidence="11 12" key="1">
    <citation type="submission" date="2020-08" db="EMBL/GenBank/DDBJ databases">
        <title>Sequencing the genomes of 1000 actinobacteria strains.</title>
        <authorList>
            <person name="Klenk H.-P."/>
        </authorList>
    </citation>
    <scope>NUCLEOTIDE SEQUENCE [LARGE SCALE GENOMIC DNA]</scope>
    <source>
        <strain evidence="11 12">DSM 17294</strain>
    </source>
</reference>
<feature type="transmembrane region" description="Helical" evidence="9">
    <location>
        <begin position="285"/>
        <end position="304"/>
    </location>
</feature>
<dbReference type="PROSITE" id="PS50109">
    <property type="entry name" value="HIS_KIN"/>
    <property type="match status" value="1"/>
</dbReference>
<proteinExistence type="predicted"/>
<evidence type="ECO:0000313" key="11">
    <source>
        <dbReference type="EMBL" id="MBB5982286.1"/>
    </source>
</evidence>
<dbReference type="InterPro" id="IPR050482">
    <property type="entry name" value="Sensor_HK_TwoCompSys"/>
</dbReference>
<dbReference type="GO" id="GO:0016020">
    <property type="term" value="C:membrane"/>
    <property type="evidence" value="ECO:0007669"/>
    <property type="project" value="InterPro"/>
</dbReference>
<feature type="transmembrane region" description="Helical" evidence="9">
    <location>
        <begin position="539"/>
        <end position="558"/>
    </location>
</feature>
<dbReference type="SMART" id="SM00387">
    <property type="entry name" value="HATPase_c"/>
    <property type="match status" value="1"/>
</dbReference>
<comment type="caution">
    <text evidence="11">The sequence shown here is derived from an EMBL/GenBank/DDBJ whole genome shotgun (WGS) entry which is preliminary data.</text>
</comment>
<keyword evidence="3" id="KW-0597">Phosphoprotein</keyword>
<organism evidence="11 12">
    <name type="scientific">Kribbella solani</name>
    <dbReference type="NCBI Taxonomy" id="236067"/>
    <lineage>
        <taxon>Bacteria</taxon>
        <taxon>Bacillati</taxon>
        <taxon>Actinomycetota</taxon>
        <taxon>Actinomycetes</taxon>
        <taxon>Propionibacteriales</taxon>
        <taxon>Kribbellaceae</taxon>
        <taxon>Kribbella</taxon>
    </lineage>
</organism>
<dbReference type="PANTHER" id="PTHR24421:SF10">
    <property type="entry name" value="NITRATE_NITRITE SENSOR PROTEIN NARQ"/>
    <property type="match status" value="1"/>
</dbReference>
<evidence type="ECO:0000256" key="8">
    <source>
        <dbReference type="ARBA" id="ARBA00023012"/>
    </source>
</evidence>
<feature type="transmembrane region" description="Helical" evidence="9">
    <location>
        <begin position="238"/>
        <end position="256"/>
    </location>
</feature>
<feature type="transmembrane region" description="Helical" evidence="9">
    <location>
        <begin position="739"/>
        <end position="760"/>
    </location>
</feature>
<feature type="transmembrane region" description="Helical" evidence="9">
    <location>
        <begin position="92"/>
        <end position="107"/>
    </location>
</feature>
<protein>
    <recommendedName>
        <fullName evidence="2">histidine kinase</fullName>
        <ecNumber evidence="2">2.7.13.3</ecNumber>
    </recommendedName>
</protein>
<keyword evidence="7" id="KW-0067">ATP-binding</keyword>
<evidence type="ECO:0000256" key="6">
    <source>
        <dbReference type="ARBA" id="ARBA00022777"/>
    </source>
</evidence>
<feature type="transmembrane region" description="Helical" evidence="9">
    <location>
        <begin position="20"/>
        <end position="42"/>
    </location>
</feature>
<sequence length="999" mass="110220">MSVRRLPELLAAVRRQASEVRVDAVVAVLGLMLSQLILWQGWGSPPHGPGALLMLVLAAPALIAFRRIDPVIAAVGMAAGASAAWMLSQTDLVLFVGCAMALWSLPTRCSWRTAAATITATTVVPFVVASLFDDSATTWRWLWIPLLVIGVARLAYQLISRRHVAYTAKQRFAELRSLATGRTHRIEFDAVVAGAVTALTSVDLMHWRSGFTAAEWPAPKWMIYFCAYAALTLVLRRVWPVVPVLVLTVASLLTYWLAGPRWLLLAAFALALCSLIADRVTWPRMLLIGAVLTALPVVAELIRYRQMVLIFPRLRHEGLENVGGVWHNRVYEGIVDSQWPWWLSVLLVLPVLAYLLRWWWLAKSAQTVAWLRNPVVLDCLLALASVLVLHWKVFHPDSAWSTAAPWLRTAVVIAPVLIALRRFFPLAAAFGLLIAAMMTQAMGSVEWVLLGGCALALWSLVTRRSLMVALPGLAGVVAVLPWLVNLYWRPLVRLAHPTIWQDEVPFSLPGRGPDETFLGTRYGIRIEELHHLQAHDWPWKYVAGLLVAGLAALAYRLLRHRVRIPVRSLQEWLSDARTAAVWQHGYLLDLLLAVTVATAVLLDIRAGQYRMHWWAAQHWTIYVLVYAPMTLVFRRIQPVIPSVVLAGASLVAYLADGQNLLLTAALGIALYSLVVRTKPSLGLPITGVILVLLPAIPAWLPGRFRFLAWFFPATLDMQFNGLSLNDYGPEFIRLSQRAWPIYLSLVLLLPVCGGLLARLYQRSRQPSAREAELERLTVEQGEVQVVLTERSHIARDLHDVVAHAVNLMVIQAETGPDLVQRGEADVLAGFQRIGDAGRRALGELDRMLSALRDEDGIPDPALAPQPGLADLRRLAGDVSSESMTVSLDLQGDPDLPPDGHQLAAYRLVQEALTNAVRHAEATKAMVTVEIKEAGIQVRIADDGRGFEPEVAQAGGRHGLAGMRERVRIHEGKLTITSAPGEGTEISAWLPISRKAVPAG</sequence>
<feature type="transmembrane region" description="Helical" evidence="9">
    <location>
        <begin position="48"/>
        <end position="65"/>
    </location>
</feature>
<evidence type="ECO:0000256" key="5">
    <source>
        <dbReference type="ARBA" id="ARBA00022741"/>
    </source>
</evidence>